<proteinExistence type="predicted"/>
<evidence type="ECO:0000313" key="2">
    <source>
        <dbReference type="Proteomes" id="UP000219994"/>
    </source>
</evidence>
<organism evidence="1 2">
    <name type="scientific">Candidatus Lumbricidiphila eiseniae</name>
    <dbReference type="NCBI Taxonomy" id="1969409"/>
    <lineage>
        <taxon>Bacteria</taxon>
        <taxon>Bacillati</taxon>
        <taxon>Actinomycetota</taxon>
        <taxon>Actinomycetes</taxon>
        <taxon>Micrococcales</taxon>
        <taxon>Microbacteriaceae</taxon>
        <taxon>Candidatus Lumbricidiphila</taxon>
    </lineage>
</organism>
<comment type="caution">
    <text evidence="1">The sequence shown here is derived from an EMBL/GenBank/DDBJ whole genome shotgun (WGS) entry which is preliminary data.</text>
</comment>
<evidence type="ECO:0000313" key="1">
    <source>
        <dbReference type="EMBL" id="PDQ34878.1"/>
    </source>
</evidence>
<gene>
    <name evidence="1" type="ORF">B5766_08945</name>
</gene>
<protein>
    <submittedName>
        <fullName evidence="1">Uncharacterized protein</fullName>
    </submittedName>
</protein>
<dbReference type="Proteomes" id="UP000219994">
    <property type="component" value="Unassembled WGS sequence"/>
</dbReference>
<reference evidence="2" key="1">
    <citation type="submission" date="2017-03" db="EMBL/GenBank/DDBJ databases">
        <authorList>
            <person name="Lund M.B."/>
        </authorList>
    </citation>
    <scope>NUCLEOTIDE SEQUENCE [LARGE SCALE GENOMIC DNA]</scope>
</reference>
<dbReference type="EMBL" id="NAEP01000044">
    <property type="protein sequence ID" value="PDQ34878.1"/>
    <property type="molecule type" value="Genomic_DNA"/>
</dbReference>
<accession>A0A2A6FQD3</accession>
<name>A0A2A6FQD3_9MICO</name>
<dbReference type="AlphaFoldDB" id="A0A2A6FQD3"/>
<sequence length="129" mass="15445">MTNENIYRVSHIDNNSRPFWVWDGKIHLREHGQLIRIVFKTRFFQFDIRECWEFIFQSRHEHSKKLFSPDHAVIVKQLRLEGITPTRMKLGAPWTEIIDAKYPEFLSGCGGYLQLRDRDRLALRVGDCR</sequence>